<dbReference type="Proteomes" id="UP000596661">
    <property type="component" value="Chromosome 9"/>
</dbReference>
<reference evidence="1" key="1">
    <citation type="submission" date="2018-11" db="EMBL/GenBank/DDBJ databases">
        <authorList>
            <person name="Grassa J C."/>
        </authorList>
    </citation>
    <scope>NUCLEOTIDE SEQUENCE [LARGE SCALE GENOMIC DNA]</scope>
</reference>
<dbReference type="AlphaFoldDB" id="A0A803QFR1"/>
<dbReference type="Gramene" id="evm.model.09.311">
    <property type="protein sequence ID" value="cds.evm.model.09.311"/>
    <property type="gene ID" value="evm.TU.09.311"/>
</dbReference>
<evidence type="ECO:0000313" key="1">
    <source>
        <dbReference type="EnsemblPlants" id="cds.evm.model.09.311"/>
    </source>
</evidence>
<organism evidence="1 2">
    <name type="scientific">Cannabis sativa</name>
    <name type="common">Hemp</name>
    <name type="synonym">Marijuana</name>
    <dbReference type="NCBI Taxonomy" id="3483"/>
    <lineage>
        <taxon>Eukaryota</taxon>
        <taxon>Viridiplantae</taxon>
        <taxon>Streptophyta</taxon>
        <taxon>Embryophyta</taxon>
        <taxon>Tracheophyta</taxon>
        <taxon>Spermatophyta</taxon>
        <taxon>Magnoliopsida</taxon>
        <taxon>eudicotyledons</taxon>
        <taxon>Gunneridae</taxon>
        <taxon>Pentapetalae</taxon>
        <taxon>rosids</taxon>
        <taxon>fabids</taxon>
        <taxon>Rosales</taxon>
        <taxon>Cannabaceae</taxon>
        <taxon>Cannabis</taxon>
    </lineage>
</organism>
<evidence type="ECO:0008006" key="3">
    <source>
        <dbReference type="Google" id="ProtNLM"/>
    </source>
</evidence>
<dbReference type="EnsemblPlants" id="evm.model.09.311">
    <property type="protein sequence ID" value="cds.evm.model.09.311"/>
    <property type="gene ID" value="evm.TU.09.311"/>
</dbReference>
<accession>A0A803QFR1</accession>
<name>A0A803QFR1_CANSA</name>
<evidence type="ECO:0000313" key="2">
    <source>
        <dbReference type="Proteomes" id="UP000596661"/>
    </source>
</evidence>
<protein>
    <recommendedName>
        <fullName evidence="3">RNase H type-1 domain-containing protein</fullName>
    </recommendedName>
</protein>
<proteinExistence type="predicted"/>
<reference evidence="1" key="2">
    <citation type="submission" date="2021-03" db="UniProtKB">
        <authorList>
            <consortium name="EnsemblPlants"/>
        </authorList>
    </citation>
    <scope>IDENTIFICATION</scope>
</reference>
<sequence length="104" mass="11523">MPCCPEEQVLREVTDYIDQCQSCNKKVSTTTQIQDDLLLPTASIPSAPTFTHQLYVDAAQDSQLIKMGFAYLSYIPRGANETAHCLARTALGLDQEALWKNSSL</sequence>
<keyword evidence="2" id="KW-1185">Reference proteome</keyword>
<dbReference type="EMBL" id="UZAU01000722">
    <property type="status" value="NOT_ANNOTATED_CDS"/>
    <property type="molecule type" value="Genomic_DNA"/>
</dbReference>